<dbReference type="EMBL" id="LYPA01000045">
    <property type="protein sequence ID" value="OBR66607.1"/>
    <property type="molecule type" value="Genomic_DNA"/>
</dbReference>
<keyword evidence="6 7" id="KW-0472">Membrane</keyword>
<feature type="transmembrane region" description="Helical" evidence="7">
    <location>
        <begin position="67"/>
        <end position="93"/>
    </location>
</feature>
<dbReference type="PANTHER" id="PTHR30193:SF37">
    <property type="entry name" value="INNER MEMBRANE ABC TRANSPORTER PERMEASE PROTEIN YCJO"/>
    <property type="match status" value="1"/>
</dbReference>
<reference evidence="9 10" key="1">
    <citation type="submission" date="2016-05" db="EMBL/GenBank/DDBJ databases">
        <title>Paenibacillus oryzae. sp. nov., isolated from the rice root.</title>
        <authorList>
            <person name="Zhang J."/>
            <person name="Zhang X."/>
        </authorList>
    </citation>
    <scope>NUCLEOTIDE SEQUENCE [LARGE SCALE GENOMIC DNA]</scope>
    <source>
        <strain evidence="9 10">1DrF-4</strain>
    </source>
</reference>
<keyword evidence="2 7" id="KW-0813">Transport</keyword>
<comment type="caution">
    <text evidence="9">The sequence shown here is derived from an EMBL/GenBank/DDBJ whole genome shotgun (WGS) entry which is preliminary data.</text>
</comment>
<evidence type="ECO:0000256" key="3">
    <source>
        <dbReference type="ARBA" id="ARBA00022475"/>
    </source>
</evidence>
<feature type="transmembrane region" description="Helical" evidence="7">
    <location>
        <begin position="12"/>
        <end position="34"/>
    </location>
</feature>
<dbReference type="Proteomes" id="UP000092024">
    <property type="component" value="Unassembled WGS sequence"/>
</dbReference>
<feature type="transmembrane region" description="Helical" evidence="7">
    <location>
        <begin position="201"/>
        <end position="222"/>
    </location>
</feature>
<evidence type="ECO:0000256" key="1">
    <source>
        <dbReference type="ARBA" id="ARBA00004651"/>
    </source>
</evidence>
<dbReference type="Pfam" id="PF00528">
    <property type="entry name" value="BPD_transp_1"/>
    <property type="match status" value="1"/>
</dbReference>
<evidence type="ECO:0000313" key="10">
    <source>
        <dbReference type="Proteomes" id="UP000092024"/>
    </source>
</evidence>
<dbReference type="STRING" id="1844972.A7K91_07065"/>
<evidence type="ECO:0000256" key="7">
    <source>
        <dbReference type="RuleBase" id="RU363032"/>
    </source>
</evidence>
<keyword evidence="5 7" id="KW-1133">Transmembrane helix</keyword>
<evidence type="ECO:0000256" key="5">
    <source>
        <dbReference type="ARBA" id="ARBA00022989"/>
    </source>
</evidence>
<keyword evidence="3" id="KW-1003">Cell membrane</keyword>
<dbReference type="InterPro" id="IPR000515">
    <property type="entry name" value="MetI-like"/>
</dbReference>
<evidence type="ECO:0000259" key="8">
    <source>
        <dbReference type="PROSITE" id="PS50928"/>
    </source>
</evidence>
<dbReference type="Gene3D" id="1.10.3720.10">
    <property type="entry name" value="MetI-like"/>
    <property type="match status" value="1"/>
</dbReference>
<keyword evidence="10" id="KW-1185">Reference proteome</keyword>
<keyword evidence="4 7" id="KW-0812">Transmembrane</keyword>
<sequence>MTKYARQLQFLLFLLPILAIYSLFTIFPLIKAFFLSFTNFNGYSKVYDFVGIKNYVMIFADDAITSAISYTLFFTFAKALLVTVLAIPLAMILDQKFLTRNVHRAIFFFPSIPSGLLLAYIWGFILAPIGSGVLNTILRELFNIGPQPWLADPLLAKLSTIVVATWAVTGWHAVLYLAFLQSIPKDYYEAASIDGASRLQQVRFITLPLLAPAMTISVMLLLTGGLKVFEIPFALTKGGPGFETYSITQVIMLRGITEAQYGLASAMSIVFFLIVLAIAIFQVTVMQRRERGIQ</sequence>
<feature type="transmembrane region" description="Helical" evidence="7">
    <location>
        <begin position="154"/>
        <end position="180"/>
    </location>
</feature>
<dbReference type="PROSITE" id="PS50928">
    <property type="entry name" value="ABC_TM1"/>
    <property type="match status" value="1"/>
</dbReference>
<protein>
    <submittedName>
        <fullName evidence="9">ABC transporter permease</fullName>
    </submittedName>
</protein>
<organism evidence="9 10">
    <name type="scientific">Paenibacillus oryzae</name>
    <dbReference type="NCBI Taxonomy" id="1844972"/>
    <lineage>
        <taxon>Bacteria</taxon>
        <taxon>Bacillati</taxon>
        <taxon>Bacillota</taxon>
        <taxon>Bacilli</taxon>
        <taxon>Bacillales</taxon>
        <taxon>Paenibacillaceae</taxon>
        <taxon>Paenibacillus</taxon>
    </lineage>
</organism>
<comment type="similarity">
    <text evidence="7">Belongs to the binding-protein-dependent transport system permease family.</text>
</comment>
<dbReference type="OrthoDB" id="5174895at2"/>
<comment type="subcellular location">
    <subcellularLocation>
        <location evidence="1 7">Cell membrane</location>
        <topology evidence="1 7">Multi-pass membrane protein</topology>
    </subcellularLocation>
</comment>
<dbReference type="RefSeq" id="WP_068681450.1">
    <property type="nucleotide sequence ID" value="NZ_LYPA01000045.1"/>
</dbReference>
<name>A0A1A5YLW8_9BACL</name>
<accession>A0A1A5YLW8</accession>
<dbReference type="CDD" id="cd06261">
    <property type="entry name" value="TM_PBP2"/>
    <property type="match status" value="1"/>
</dbReference>
<evidence type="ECO:0000256" key="6">
    <source>
        <dbReference type="ARBA" id="ARBA00023136"/>
    </source>
</evidence>
<proteinExistence type="inferred from homology"/>
<dbReference type="SUPFAM" id="SSF161098">
    <property type="entry name" value="MetI-like"/>
    <property type="match status" value="1"/>
</dbReference>
<evidence type="ECO:0000256" key="2">
    <source>
        <dbReference type="ARBA" id="ARBA00022448"/>
    </source>
</evidence>
<dbReference type="InterPro" id="IPR035906">
    <property type="entry name" value="MetI-like_sf"/>
</dbReference>
<dbReference type="InterPro" id="IPR051393">
    <property type="entry name" value="ABC_transporter_permease"/>
</dbReference>
<feature type="domain" description="ABC transmembrane type-1" evidence="8">
    <location>
        <begin position="68"/>
        <end position="282"/>
    </location>
</feature>
<evidence type="ECO:0000313" key="9">
    <source>
        <dbReference type="EMBL" id="OBR66607.1"/>
    </source>
</evidence>
<dbReference type="AlphaFoldDB" id="A0A1A5YLW8"/>
<dbReference type="GO" id="GO:0005886">
    <property type="term" value="C:plasma membrane"/>
    <property type="evidence" value="ECO:0007669"/>
    <property type="project" value="UniProtKB-SubCell"/>
</dbReference>
<gene>
    <name evidence="9" type="ORF">A7K91_07065</name>
</gene>
<feature type="transmembrane region" description="Helical" evidence="7">
    <location>
        <begin position="261"/>
        <end position="281"/>
    </location>
</feature>
<evidence type="ECO:0000256" key="4">
    <source>
        <dbReference type="ARBA" id="ARBA00022692"/>
    </source>
</evidence>
<dbReference type="PANTHER" id="PTHR30193">
    <property type="entry name" value="ABC TRANSPORTER PERMEASE PROTEIN"/>
    <property type="match status" value="1"/>
</dbReference>
<feature type="transmembrane region" description="Helical" evidence="7">
    <location>
        <begin position="105"/>
        <end position="134"/>
    </location>
</feature>
<dbReference type="GO" id="GO:0055085">
    <property type="term" value="P:transmembrane transport"/>
    <property type="evidence" value="ECO:0007669"/>
    <property type="project" value="InterPro"/>
</dbReference>